<dbReference type="Proteomes" id="UP001168821">
    <property type="component" value="Unassembled WGS sequence"/>
</dbReference>
<sequence length="81" mass="9568">MKSRPGRRIQDPIAKFDGFPDFERSAFRAADLEFSLRCARKLESRDQRSVICGRKFATQILLDLSKVEAYELYRKWHGKFL</sequence>
<evidence type="ECO:0000313" key="2">
    <source>
        <dbReference type="Proteomes" id="UP001168821"/>
    </source>
</evidence>
<gene>
    <name evidence="1" type="ORF">Zmor_016802</name>
</gene>
<evidence type="ECO:0000313" key="1">
    <source>
        <dbReference type="EMBL" id="KAJ3650720.1"/>
    </source>
</evidence>
<dbReference type="AlphaFoldDB" id="A0AA38MBB0"/>
<keyword evidence="2" id="KW-1185">Reference proteome</keyword>
<protein>
    <submittedName>
        <fullName evidence="1">Uncharacterized protein</fullName>
    </submittedName>
</protein>
<organism evidence="1 2">
    <name type="scientific">Zophobas morio</name>
    <dbReference type="NCBI Taxonomy" id="2755281"/>
    <lineage>
        <taxon>Eukaryota</taxon>
        <taxon>Metazoa</taxon>
        <taxon>Ecdysozoa</taxon>
        <taxon>Arthropoda</taxon>
        <taxon>Hexapoda</taxon>
        <taxon>Insecta</taxon>
        <taxon>Pterygota</taxon>
        <taxon>Neoptera</taxon>
        <taxon>Endopterygota</taxon>
        <taxon>Coleoptera</taxon>
        <taxon>Polyphaga</taxon>
        <taxon>Cucujiformia</taxon>
        <taxon>Tenebrionidae</taxon>
        <taxon>Zophobas</taxon>
    </lineage>
</organism>
<accession>A0AA38MBB0</accession>
<reference evidence="1" key="1">
    <citation type="journal article" date="2023" name="G3 (Bethesda)">
        <title>Whole genome assemblies of Zophobas morio and Tenebrio molitor.</title>
        <authorList>
            <person name="Kaur S."/>
            <person name="Stinson S.A."/>
            <person name="diCenzo G.C."/>
        </authorList>
    </citation>
    <scope>NUCLEOTIDE SEQUENCE</scope>
    <source>
        <strain evidence="1">QUZm001</strain>
    </source>
</reference>
<comment type="caution">
    <text evidence="1">The sequence shown here is derived from an EMBL/GenBank/DDBJ whole genome shotgun (WGS) entry which is preliminary data.</text>
</comment>
<dbReference type="EMBL" id="JALNTZ010000005">
    <property type="protein sequence ID" value="KAJ3650720.1"/>
    <property type="molecule type" value="Genomic_DNA"/>
</dbReference>
<name>A0AA38MBB0_9CUCU</name>
<proteinExistence type="predicted"/>